<dbReference type="STRING" id="321267.SHM7688_02360"/>
<keyword evidence="2" id="KW-1185">Reference proteome</keyword>
<evidence type="ECO:0008006" key="3">
    <source>
        <dbReference type="Google" id="ProtNLM"/>
    </source>
</evidence>
<name>A0A0P1FER7_9RHOB</name>
<dbReference type="InterPro" id="IPR021727">
    <property type="entry name" value="DUF3299"/>
</dbReference>
<evidence type="ECO:0000313" key="2">
    <source>
        <dbReference type="Proteomes" id="UP000054823"/>
    </source>
</evidence>
<dbReference type="Gene3D" id="2.40.50.870">
    <property type="entry name" value="Protein of unknown function (DUF3299)"/>
    <property type="match status" value="1"/>
</dbReference>
<sequence>MTSFLMPAAGVLSLVVIGTAALAQTRNIGWDELSGPTTPIENPFETLSNAQMDRLAQLLRLDMLATEDGDTEAATQAKVMRGEFTAEGIDADFLFAERLRIMAQLQAESTASNPEIIGESIRLPGYLLPLEMEGEKAVEFLLVPTVGACIHTPPPPANQIVRVSYPDGFPAEGFYTPIWITGALEEELVRQSLFMVDGDTEVDVTYQMKAETVELYEY</sequence>
<protein>
    <recommendedName>
        <fullName evidence="3">DUF3299 domain-containing protein</fullName>
    </recommendedName>
</protein>
<dbReference type="Proteomes" id="UP000054823">
    <property type="component" value="Unassembled WGS sequence"/>
</dbReference>
<reference evidence="1 2" key="1">
    <citation type="submission" date="2015-09" db="EMBL/GenBank/DDBJ databases">
        <authorList>
            <consortium name="Swine Surveillance"/>
        </authorList>
    </citation>
    <scope>NUCLEOTIDE SEQUENCE [LARGE SCALE GENOMIC DNA]</scope>
    <source>
        <strain evidence="1 2">CECT 7688</strain>
    </source>
</reference>
<dbReference type="Pfam" id="PF11736">
    <property type="entry name" value="DUF3299"/>
    <property type="match status" value="1"/>
</dbReference>
<evidence type="ECO:0000313" key="1">
    <source>
        <dbReference type="EMBL" id="CUH52913.1"/>
    </source>
</evidence>
<organism evidence="1 2">
    <name type="scientific">Shimia marina</name>
    <dbReference type="NCBI Taxonomy" id="321267"/>
    <lineage>
        <taxon>Bacteria</taxon>
        <taxon>Pseudomonadati</taxon>
        <taxon>Pseudomonadota</taxon>
        <taxon>Alphaproteobacteria</taxon>
        <taxon>Rhodobacterales</taxon>
        <taxon>Roseobacteraceae</taxon>
    </lineage>
</organism>
<gene>
    <name evidence="1" type="ORF">SHM7688_02360</name>
</gene>
<accession>A0A0P1FER7</accession>
<proteinExistence type="predicted"/>
<dbReference type="EMBL" id="CYPW01000024">
    <property type="protein sequence ID" value="CUH52913.1"/>
    <property type="molecule type" value="Genomic_DNA"/>
</dbReference>
<dbReference type="AlphaFoldDB" id="A0A0P1FER7"/>